<dbReference type="Proteomes" id="UP000053319">
    <property type="component" value="Unassembled WGS sequence"/>
</dbReference>
<accession>R7SHP8</accession>
<dbReference type="EMBL" id="JH719512">
    <property type="protein sequence ID" value="EJF55661.1"/>
    <property type="molecule type" value="Genomic_DNA"/>
</dbReference>
<dbReference type="HOGENOM" id="CLU_193207_0_0_1"/>
<sequence length="53" mass="6358">GWLTDMKGNLAIWVPDEYRDSFLWRGMVKSMGRESLTVYFVIACYGREWTRCY</sequence>
<reference evidence="1 2" key="1">
    <citation type="journal article" date="2012" name="Science">
        <title>The Paleozoic origin of enzymatic lignin decomposition reconstructed from 31 fungal genomes.</title>
        <authorList>
            <person name="Floudas D."/>
            <person name="Binder M."/>
            <person name="Riley R."/>
            <person name="Barry K."/>
            <person name="Blanchette R.A."/>
            <person name="Henrissat B."/>
            <person name="Martinez A.T."/>
            <person name="Otillar R."/>
            <person name="Spatafora J.W."/>
            <person name="Yadav J.S."/>
            <person name="Aerts A."/>
            <person name="Benoit I."/>
            <person name="Boyd A."/>
            <person name="Carlson A."/>
            <person name="Copeland A."/>
            <person name="Coutinho P.M."/>
            <person name="de Vries R.P."/>
            <person name="Ferreira P."/>
            <person name="Findley K."/>
            <person name="Foster B."/>
            <person name="Gaskell J."/>
            <person name="Glotzer D."/>
            <person name="Gorecki P."/>
            <person name="Heitman J."/>
            <person name="Hesse C."/>
            <person name="Hori C."/>
            <person name="Igarashi K."/>
            <person name="Jurgens J.A."/>
            <person name="Kallen N."/>
            <person name="Kersten P."/>
            <person name="Kohler A."/>
            <person name="Kuees U."/>
            <person name="Kumar T.K.A."/>
            <person name="Kuo A."/>
            <person name="LaButti K."/>
            <person name="Larrondo L.F."/>
            <person name="Lindquist E."/>
            <person name="Ling A."/>
            <person name="Lombard V."/>
            <person name="Lucas S."/>
            <person name="Lundell T."/>
            <person name="Martin R."/>
            <person name="McLaughlin D.J."/>
            <person name="Morgenstern I."/>
            <person name="Morin E."/>
            <person name="Murat C."/>
            <person name="Nagy L.G."/>
            <person name="Nolan M."/>
            <person name="Ohm R.A."/>
            <person name="Patyshakuliyeva A."/>
            <person name="Rokas A."/>
            <person name="Ruiz-Duenas F.J."/>
            <person name="Sabat G."/>
            <person name="Salamov A."/>
            <person name="Samejima M."/>
            <person name="Schmutz J."/>
            <person name="Slot J.C."/>
            <person name="St John F."/>
            <person name="Stenlid J."/>
            <person name="Sun H."/>
            <person name="Sun S."/>
            <person name="Syed K."/>
            <person name="Tsang A."/>
            <person name="Wiebenga A."/>
            <person name="Young D."/>
            <person name="Pisabarro A."/>
            <person name="Eastwood D.C."/>
            <person name="Martin F."/>
            <person name="Cullen D."/>
            <person name="Grigoriev I.V."/>
            <person name="Hibbett D.S."/>
        </authorList>
    </citation>
    <scope>NUCLEOTIDE SEQUENCE [LARGE SCALE GENOMIC DNA]</scope>
    <source>
        <strain evidence="1 2">LYAD-421 SS1</strain>
    </source>
</reference>
<dbReference type="RefSeq" id="XP_007371595.1">
    <property type="nucleotide sequence ID" value="XM_007371533.1"/>
</dbReference>
<protein>
    <submittedName>
        <fullName evidence="1">Uncharacterized protein</fullName>
    </submittedName>
</protein>
<dbReference type="AlphaFoldDB" id="R7SHP8"/>
<proteinExistence type="predicted"/>
<feature type="non-terminal residue" evidence="1">
    <location>
        <position position="1"/>
    </location>
</feature>
<evidence type="ECO:0000313" key="1">
    <source>
        <dbReference type="EMBL" id="EJF55661.1"/>
    </source>
</evidence>
<dbReference type="GeneID" id="18841906"/>
<evidence type="ECO:0000313" key="2">
    <source>
        <dbReference type="Proteomes" id="UP000053319"/>
    </source>
</evidence>
<feature type="non-terminal residue" evidence="1">
    <location>
        <position position="53"/>
    </location>
</feature>
<gene>
    <name evidence="1" type="ORF">DICSQDRAFT_43560</name>
</gene>
<name>R7SHP8_DICSQ</name>
<organism evidence="1 2">
    <name type="scientific">Dichomitus squalens (strain LYAD-421)</name>
    <name type="common">Western red white-rot fungus</name>
    <dbReference type="NCBI Taxonomy" id="732165"/>
    <lineage>
        <taxon>Eukaryota</taxon>
        <taxon>Fungi</taxon>
        <taxon>Dikarya</taxon>
        <taxon>Basidiomycota</taxon>
        <taxon>Agaricomycotina</taxon>
        <taxon>Agaricomycetes</taxon>
        <taxon>Polyporales</taxon>
        <taxon>Polyporaceae</taxon>
        <taxon>Dichomitus</taxon>
    </lineage>
</organism>
<dbReference type="KEGG" id="dsq:DICSQDRAFT_43560"/>